<reference evidence="1 2" key="1">
    <citation type="submission" date="2019-01" db="EMBL/GenBank/DDBJ databases">
        <title>Sinorhodobacter populi sp. nov. isolated from the symptomatic bark tissue of Populus euramericana canker.</title>
        <authorList>
            <person name="Xu G."/>
        </authorList>
    </citation>
    <scope>NUCLEOTIDE SEQUENCE [LARGE SCALE GENOMIC DNA]</scope>
    <source>
        <strain evidence="1 2">07D10-4-3</strain>
    </source>
</reference>
<dbReference type="AlphaFoldDB" id="A0A443K7S9"/>
<reference evidence="1 2" key="2">
    <citation type="submission" date="2019-01" db="EMBL/GenBank/DDBJ databases">
        <authorList>
            <person name="Li Y."/>
        </authorList>
    </citation>
    <scope>NUCLEOTIDE SEQUENCE [LARGE SCALE GENOMIC DNA]</scope>
    <source>
        <strain evidence="1 2">07D10-4-3</strain>
    </source>
</reference>
<dbReference type="EMBL" id="SAUY01000023">
    <property type="protein sequence ID" value="RWR28723.1"/>
    <property type="molecule type" value="Genomic_DNA"/>
</dbReference>
<comment type="caution">
    <text evidence="1">The sequence shown here is derived from an EMBL/GenBank/DDBJ whole genome shotgun (WGS) entry which is preliminary data.</text>
</comment>
<sequence>MTSIFTPDEIDECRAAMMKPAPIGALALIASGRAVVELSADRRNVYLDELDGRKMRDQGRKLSISGAWPLYRAGMIDDFCRVTDAGRKLLAAVEGGAA</sequence>
<dbReference type="RefSeq" id="WP_128233236.1">
    <property type="nucleotide sequence ID" value="NZ_SAUY01000023.1"/>
</dbReference>
<organism evidence="1 2">
    <name type="scientific">Paenirhodobacter populi</name>
    <dbReference type="NCBI Taxonomy" id="2306993"/>
    <lineage>
        <taxon>Bacteria</taxon>
        <taxon>Pseudomonadati</taxon>
        <taxon>Pseudomonadota</taxon>
        <taxon>Alphaproteobacteria</taxon>
        <taxon>Rhodobacterales</taxon>
        <taxon>Rhodobacter group</taxon>
        <taxon>Paenirhodobacter</taxon>
    </lineage>
</organism>
<protein>
    <submittedName>
        <fullName evidence="1">Uncharacterized protein</fullName>
    </submittedName>
</protein>
<gene>
    <name evidence="1" type="ORF">D2T29_15950</name>
</gene>
<evidence type="ECO:0000313" key="1">
    <source>
        <dbReference type="EMBL" id="RWR28723.1"/>
    </source>
</evidence>
<dbReference type="Proteomes" id="UP000284451">
    <property type="component" value="Unassembled WGS sequence"/>
</dbReference>
<name>A0A443K7S9_9RHOB</name>
<evidence type="ECO:0000313" key="2">
    <source>
        <dbReference type="Proteomes" id="UP000284451"/>
    </source>
</evidence>
<accession>A0A443K7S9</accession>
<proteinExistence type="predicted"/>